<dbReference type="GO" id="GO:0003700">
    <property type="term" value="F:DNA-binding transcription factor activity"/>
    <property type="evidence" value="ECO:0007669"/>
    <property type="project" value="InterPro"/>
</dbReference>
<organism evidence="5 6">
    <name type="scientific">Clostridium oryzae</name>
    <dbReference type="NCBI Taxonomy" id="1450648"/>
    <lineage>
        <taxon>Bacteria</taxon>
        <taxon>Bacillati</taxon>
        <taxon>Bacillota</taxon>
        <taxon>Clostridia</taxon>
        <taxon>Eubacteriales</taxon>
        <taxon>Clostridiaceae</taxon>
        <taxon>Clostridium</taxon>
    </lineage>
</organism>
<dbReference type="SMART" id="SM00871">
    <property type="entry name" value="AraC_E_bind"/>
    <property type="match status" value="1"/>
</dbReference>
<dbReference type="InterPro" id="IPR018062">
    <property type="entry name" value="HTH_AraC-typ_CS"/>
</dbReference>
<dbReference type="PRINTS" id="PR00032">
    <property type="entry name" value="HTHARAC"/>
</dbReference>
<dbReference type="PROSITE" id="PS00041">
    <property type="entry name" value="HTH_ARAC_FAMILY_1"/>
    <property type="match status" value="1"/>
</dbReference>
<gene>
    <name evidence="5" type="primary">tetD_10</name>
    <name evidence="5" type="ORF">CLORY_44540</name>
</gene>
<evidence type="ECO:0000256" key="1">
    <source>
        <dbReference type="ARBA" id="ARBA00023015"/>
    </source>
</evidence>
<dbReference type="PANTHER" id="PTHR47504">
    <property type="entry name" value="RIGHT ORIGIN-BINDING PROTEIN"/>
    <property type="match status" value="1"/>
</dbReference>
<evidence type="ECO:0000313" key="6">
    <source>
        <dbReference type="Proteomes" id="UP000190080"/>
    </source>
</evidence>
<feature type="domain" description="HTH araC/xylS-type" evidence="4">
    <location>
        <begin position="8"/>
        <end position="105"/>
    </location>
</feature>
<dbReference type="GO" id="GO:0043565">
    <property type="term" value="F:sequence-specific DNA binding"/>
    <property type="evidence" value="ECO:0007669"/>
    <property type="project" value="InterPro"/>
</dbReference>
<dbReference type="Pfam" id="PF12833">
    <property type="entry name" value="HTH_18"/>
    <property type="match status" value="1"/>
</dbReference>
<dbReference type="PANTHER" id="PTHR47504:SF5">
    <property type="entry name" value="RIGHT ORIGIN-BINDING PROTEIN"/>
    <property type="match status" value="1"/>
</dbReference>
<dbReference type="Gene3D" id="1.10.10.60">
    <property type="entry name" value="Homeodomain-like"/>
    <property type="match status" value="2"/>
</dbReference>
<evidence type="ECO:0000259" key="4">
    <source>
        <dbReference type="PROSITE" id="PS01124"/>
    </source>
</evidence>
<dbReference type="InterPro" id="IPR020449">
    <property type="entry name" value="Tscrpt_reg_AraC-type_HTH"/>
</dbReference>
<evidence type="ECO:0000313" key="5">
    <source>
        <dbReference type="EMBL" id="OPJ55193.1"/>
    </source>
</evidence>
<keyword evidence="6" id="KW-1185">Reference proteome</keyword>
<dbReference type="OrthoDB" id="9801123at2"/>
<evidence type="ECO:0000256" key="3">
    <source>
        <dbReference type="ARBA" id="ARBA00023163"/>
    </source>
</evidence>
<dbReference type="InterPro" id="IPR009057">
    <property type="entry name" value="Homeodomain-like_sf"/>
</dbReference>
<reference evidence="5 6" key="1">
    <citation type="submission" date="2017-03" db="EMBL/GenBank/DDBJ databases">
        <title>Genome sequence of Clostridium oryzae DSM 28571.</title>
        <authorList>
            <person name="Poehlein A."/>
            <person name="Daniel R."/>
        </authorList>
    </citation>
    <scope>NUCLEOTIDE SEQUENCE [LARGE SCALE GENOMIC DNA]</scope>
    <source>
        <strain evidence="5 6">DSM 28571</strain>
    </source>
</reference>
<dbReference type="Pfam" id="PF14526">
    <property type="entry name" value="Cass2"/>
    <property type="match status" value="1"/>
</dbReference>
<keyword evidence="1" id="KW-0805">Transcription regulation</keyword>
<dbReference type="PROSITE" id="PS01124">
    <property type="entry name" value="HTH_ARAC_FAMILY_2"/>
    <property type="match status" value="1"/>
</dbReference>
<evidence type="ECO:0000256" key="2">
    <source>
        <dbReference type="ARBA" id="ARBA00023125"/>
    </source>
</evidence>
<dbReference type="InterPro" id="IPR010499">
    <property type="entry name" value="AraC_E-bd"/>
</dbReference>
<dbReference type="RefSeq" id="WP_079428657.1">
    <property type="nucleotide sequence ID" value="NZ_MZGV01000117.1"/>
</dbReference>
<protein>
    <submittedName>
        <fullName evidence="5">Transposon Tn10 TetD protein</fullName>
    </submittedName>
</protein>
<dbReference type="InterPro" id="IPR018060">
    <property type="entry name" value="HTH_AraC"/>
</dbReference>
<dbReference type="STRING" id="1450648.CLORY_44540"/>
<comment type="caution">
    <text evidence="5">The sequence shown here is derived from an EMBL/GenBank/DDBJ whole genome shotgun (WGS) entry which is preliminary data.</text>
</comment>
<dbReference type="InterPro" id="IPR029441">
    <property type="entry name" value="Cass2"/>
</dbReference>
<proteinExistence type="predicted"/>
<dbReference type="SUPFAM" id="SSF46689">
    <property type="entry name" value="Homeodomain-like"/>
    <property type="match status" value="2"/>
</dbReference>
<dbReference type="InterPro" id="IPR011256">
    <property type="entry name" value="Reg_factor_effector_dom_sf"/>
</dbReference>
<keyword evidence="3" id="KW-0804">Transcription</keyword>
<accession>A0A1V4I5H5</accession>
<dbReference type="Gene3D" id="3.20.80.10">
    <property type="entry name" value="Regulatory factor, effector binding domain"/>
    <property type="match status" value="1"/>
</dbReference>
<sequence length="283" mass="32129">MEWLEKLNCAVDYIEKNLEGEIKYEKAAQIACCSTYHFQRMFSYIAGVHISEYIRRRRLTRAALDLQSGDKVLEVALRYGYESPTAFNRAFQNIHGITPSAAQKEGISLKAYPRISFKITVKGVSEMEFRIENKGKFRIVGLKTALANSIEQNFKEVPQFWQKVSQNGDLAKIAALINREPFGVLGVSACLESLKQWEYYIAAPSDAEVPLGMEEYIVPACTWAIFPGESDSPKAIQELEKRIVTEWLPSSGYEYANAPDVEVYLSPDPSHPKYEVWLPIVKK</sequence>
<keyword evidence="2" id="KW-0238">DNA-binding</keyword>
<dbReference type="SMART" id="SM00342">
    <property type="entry name" value="HTH_ARAC"/>
    <property type="match status" value="1"/>
</dbReference>
<name>A0A1V4I5H5_9CLOT</name>
<dbReference type="EMBL" id="MZGV01000117">
    <property type="protein sequence ID" value="OPJ55193.1"/>
    <property type="molecule type" value="Genomic_DNA"/>
</dbReference>
<dbReference type="AlphaFoldDB" id="A0A1V4I5H5"/>
<dbReference type="SUPFAM" id="SSF55136">
    <property type="entry name" value="Probable bacterial effector-binding domain"/>
    <property type="match status" value="1"/>
</dbReference>
<dbReference type="Proteomes" id="UP000190080">
    <property type="component" value="Unassembled WGS sequence"/>
</dbReference>
<dbReference type="InterPro" id="IPR050959">
    <property type="entry name" value="MarA-like"/>
</dbReference>